<keyword evidence="1" id="KW-0472">Membrane</keyword>
<feature type="transmembrane region" description="Helical" evidence="1">
    <location>
        <begin position="43"/>
        <end position="64"/>
    </location>
</feature>
<gene>
    <name evidence="2" type="ORF">MNBD_GAMMA17-360</name>
</gene>
<keyword evidence="1" id="KW-0812">Transmembrane</keyword>
<dbReference type="AlphaFoldDB" id="A0A3B0ZH43"/>
<reference evidence="2" key="1">
    <citation type="submission" date="2018-06" db="EMBL/GenBank/DDBJ databases">
        <authorList>
            <person name="Zhirakovskaya E."/>
        </authorList>
    </citation>
    <scope>NUCLEOTIDE SEQUENCE</scope>
</reference>
<protein>
    <submittedName>
        <fullName evidence="2">Uncharacterized protein</fullName>
    </submittedName>
</protein>
<evidence type="ECO:0000313" key="2">
    <source>
        <dbReference type="EMBL" id="VAW86637.1"/>
    </source>
</evidence>
<sequence>MAEKKKNRRQAKKEIFGRFEQCFDVPRLDYEKRVKPLRNKTKLSGVLAAGIVYGAGFSIGLFGWKSGAVDVTMFSKLVWIMMVPATVAGFVTWMMVSNRREYPVRKEVNAYIDKIEGEEGMLWRYAPILSEFRPDDHVSKRVLQRSQDKNFSKIDPEDYGKAVLAIHTILGNSSTHPLSLEVAEAVIANLSLAVAPDYVEEPIY</sequence>
<name>A0A3B0ZH43_9ZZZZ</name>
<accession>A0A3B0ZH43</accession>
<dbReference type="EMBL" id="UOFQ01000046">
    <property type="protein sequence ID" value="VAW86637.1"/>
    <property type="molecule type" value="Genomic_DNA"/>
</dbReference>
<organism evidence="2">
    <name type="scientific">hydrothermal vent metagenome</name>
    <dbReference type="NCBI Taxonomy" id="652676"/>
    <lineage>
        <taxon>unclassified sequences</taxon>
        <taxon>metagenomes</taxon>
        <taxon>ecological metagenomes</taxon>
    </lineage>
</organism>
<feature type="transmembrane region" description="Helical" evidence="1">
    <location>
        <begin position="76"/>
        <end position="96"/>
    </location>
</feature>
<keyword evidence="1" id="KW-1133">Transmembrane helix</keyword>
<proteinExistence type="predicted"/>
<evidence type="ECO:0000256" key="1">
    <source>
        <dbReference type="SAM" id="Phobius"/>
    </source>
</evidence>